<dbReference type="RefSeq" id="WP_146518412.1">
    <property type="nucleotide sequence ID" value="NZ_CP151726.1"/>
</dbReference>
<dbReference type="EMBL" id="SJPN01000001">
    <property type="protein sequence ID" value="TWU08357.1"/>
    <property type="molecule type" value="Genomic_DNA"/>
</dbReference>
<dbReference type="AlphaFoldDB" id="A0A5C6B9F6"/>
<evidence type="ECO:0000313" key="2">
    <source>
        <dbReference type="Proteomes" id="UP000320176"/>
    </source>
</evidence>
<dbReference type="Pfam" id="PF26363">
    <property type="entry name" value="Phospholipase-like"/>
    <property type="match status" value="1"/>
</dbReference>
<proteinExistence type="predicted"/>
<sequence length="158" mass="16799">MQSPWVAAYAGTNDFPDLITDIFQGVFGGGTDYKHAIADGEKIVNQFGANNVRFVGHSLGGGLAVAAAAVHNTKATTYNAAGVNRLTLAPYNATLAGIDQRVNAFRVQDEFLSTFQDSGSIVGYVMPDSNGTSYYLPGEGNTFIRHTSDVLFDGLNQI</sequence>
<name>A0A5C6B9F6_9BACT</name>
<evidence type="ECO:0000313" key="1">
    <source>
        <dbReference type="EMBL" id="TWU08357.1"/>
    </source>
</evidence>
<organism evidence="1 2">
    <name type="scientific">Stieleria varia</name>
    <dbReference type="NCBI Taxonomy" id="2528005"/>
    <lineage>
        <taxon>Bacteria</taxon>
        <taxon>Pseudomonadati</taxon>
        <taxon>Planctomycetota</taxon>
        <taxon>Planctomycetia</taxon>
        <taxon>Pirellulales</taxon>
        <taxon>Pirellulaceae</taxon>
        <taxon>Stieleria</taxon>
    </lineage>
</organism>
<dbReference type="SUPFAM" id="SSF53474">
    <property type="entry name" value="alpha/beta-Hydrolases"/>
    <property type="match status" value="1"/>
</dbReference>
<gene>
    <name evidence="1" type="ORF">Pla52n_09390</name>
</gene>
<keyword evidence="2" id="KW-1185">Reference proteome</keyword>
<dbReference type="Gene3D" id="3.40.50.1820">
    <property type="entry name" value="alpha/beta hydrolase"/>
    <property type="match status" value="1"/>
</dbReference>
<comment type="caution">
    <text evidence="1">The sequence shown here is derived from an EMBL/GenBank/DDBJ whole genome shotgun (WGS) entry which is preliminary data.</text>
</comment>
<dbReference type="Proteomes" id="UP000320176">
    <property type="component" value="Unassembled WGS sequence"/>
</dbReference>
<protein>
    <recommendedName>
        <fullName evidence="3">Lipase (Class 3)</fullName>
    </recommendedName>
</protein>
<evidence type="ECO:0008006" key="3">
    <source>
        <dbReference type="Google" id="ProtNLM"/>
    </source>
</evidence>
<dbReference type="InterPro" id="IPR029058">
    <property type="entry name" value="AB_hydrolase_fold"/>
</dbReference>
<dbReference type="OrthoDB" id="866375at2"/>
<reference evidence="1 2" key="1">
    <citation type="submission" date="2019-02" db="EMBL/GenBank/DDBJ databases">
        <title>Deep-cultivation of Planctomycetes and their phenomic and genomic characterization uncovers novel biology.</title>
        <authorList>
            <person name="Wiegand S."/>
            <person name="Jogler M."/>
            <person name="Boedeker C."/>
            <person name="Pinto D."/>
            <person name="Vollmers J."/>
            <person name="Rivas-Marin E."/>
            <person name="Kohn T."/>
            <person name="Peeters S.H."/>
            <person name="Heuer A."/>
            <person name="Rast P."/>
            <person name="Oberbeckmann S."/>
            <person name="Bunk B."/>
            <person name="Jeske O."/>
            <person name="Meyerdierks A."/>
            <person name="Storesund J.E."/>
            <person name="Kallscheuer N."/>
            <person name="Luecker S."/>
            <person name="Lage O.M."/>
            <person name="Pohl T."/>
            <person name="Merkel B.J."/>
            <person name="Hornburger P."/>
            <person name="Mueller R.-W."/>
            <person name="Bruemmer F."/>
            <person name="Labrenz M."/>
            <person name="Spormann A.M."/>
            <person name="Op Den Camp H."/>
            <person name="Overmann J."/>
            <person name="Amann R."/>
            <person name="Jetten M.S.M."/>
            <person name="Mascher T."/>
            <person name="Medema M.H."/>
            <person name="Devos D.P."/>
            <person name="Kaster A.-K."/>
            <person name="Ovreas L."/>
            <person name="Rohde M."/>
            <person name="Galperin M.Y."/>
            <person name="Jogler C."/>
        </authorList>
    </citation>
    <scope>NUCLEOTIDE SEQUENCE [LARGE SCALE GENOMIC DNA]</scope>
    <source>
        <strain evidence="1 2">Pla52n</strain>
    </source>
</reference>
<accession>A0A5C6B9F6</accession>